<dbReference type="InterPro" id="IPR012816">
    <property type="entry name" value="NADAR"/>
</dbReference>
<organism evidence="4 5">
    <name type="scientific">Campylobacter concisus</name>
    <dbReference type="NCBI Taxonomy" id="199"/>
    <lineage>
        <taxon>Bacteria</taxon>
        <taxon>Pseudomonadati</taxon>
        <taxon>Campylobacterota</taxon>
        <taxon>Epsilonproteobacteria</taxon>
        <taxon>Campylobacterales</taxon>
        <taxon>Campylobacteraceae</taxon>
        <taxon>Campylobacter</taxon>
    </lineage>
</organism>
<dbReference type="RefSeq" id="WP_087580944.1">
    <property type="nucleotide sequence ID" value="NZ_NDYQ01000001.1"/>
</dbReference>
<comment type="catalytic activity">
    <reaction evidence="2">
        <text>2,5-diamino-6-hydroxy-4-(5-phosphoribosylamino)-pyrimidine + H2O = 2,5,6-triamino-4-hydroxypyrimidine + D-ribose 5-phosphate</text>
        <dbReference type="Rhea" id="RHEA:23436"/>
        <dbReference type="ChEBI" id="CHEBI:15377"/>
        <dbReference type="ChEBI" id="CHEBI:58614"/>
        <dbReference type="ChEBI" id="CHEBI:78346"/>
        <dbReference type="ChEBI" id="CHEBI:137796"/>
    </reaction>
</comment>
<dbReference type="SUPFAM" id="SSF143990">
    <property type="entry name" value="YbiA-like"/>
    <property type="match status" value="1"/>
</dbReference>
<comment type="catalytic activity">
    <reaction evidence="1">
        <text>5-amino-6-(5-phospho-D-ribosylamino)uracil + H2O = 5,6-diaminouracil + D-ribose 5-phosphate</text>
        <dbReference type="Rhea" id="RHEA:55020"/>
        <dbReference type="ChEBI" id="CHEBI:15377"/>
        <dbReference type="ChEBI" id="CHEBI:46252"/>
        <dbReference type="ChEBI" id="CHEBI:58453"/>
        <dbReference type="ChEBI" id="CHEBI:78346"/>
    </reaction>
</comment>
<reference evidence="4 5" key="1">
    <citation type="submission" date="2017-04" db="EMBL/GenBank/DDBJ databases">
        <title>Complete genome of Campylobacter concisus ATCC 33237T and draft genomes for an additional eight well characterized C. concisus strains.</title>
        <authorList>
            <person name="Cornelius A.J."/>
            <person name="Miller W.G."/>
            <person name="Lastovica A.J."/>
            <person name="On S.L."/>
            <person name="French N.P."/>
            <person name="Vandenberg O."/>
            <person name="Biggs P.J."/>
        </authorList>
    </citation>
    <scope>NUCLEOTIDE SEQUENCE [LARGE SCALE GENOMIC DNA]</scope>
    <source>
        <strain evidence="4 5">Lasto127.99</strain>
    </source>
</reference>
<protein>
    <recommendedName>
        <fullName evidence="3">NADAR domain-containing protein</fullName>
    </recommendedName>
</protein>
<dbReference type="CDD" id="cd15457">
    <property type="entry name" value="NADAR"/>
    <property type="match status" value="1"/>
</dbReference>
<dbReference type="InterPro" id="IPR037238">
    <property type="entry name" value="YbiA-like_sf"/>
</dbReference>
<dbReference type="Gene3D" id="1.10.357.40">
    <property type="entry name" value="YbiA-like"/>
    <property type="match status" value="1"/>
</dbReference>
<evidence type="ECO:0000256" key="2">
    <source>
        <dbReference type="ARBA" id="ARBA00000751"/>
    </source>
</evidence>
<dbReference type="AlphaFoldDB" id="A0A1Y5NJG2"/>
<evidence type="ECO:0000259" key="3">
    <source>
        <dbReference type="Pfam" id="PF08719"/>
    </source>
</evidence>
<comment type="caution">
    <text evidence="4">The sequence shown here is derived from an EMBL/GenBank/DDBJ whole genome shotgun (WGS) entry which is preliminary data.</text>
</comment>
<gene>
    <name evidence="4" type="ORF">B9N60_00925</name>
</gene>
<evidence type="ECO:0000313" key="4">
    <source>
        <dbReference type="EMBL" id="OUT19513.1"/>
    </source>
</evidence>
<dbReference type="Proteomes" id="UP000195893">
    <property type="component" value="Unassembled WGS sequence"/>
</dbReference>
<proteinExistence type="predicted"/>
<dbReference type="Pfam" id="PF08719">
    <property type="entry name" value="NADAR"/>
    <property type="match status" value="1"/>
</dbReference>
<evidence type="ECO:0000256" key="1">
    <source>
        <dbReference type="ARBA" id="ARBA00000022"/>
    </source>
</evidence>
<dbReference type="NCBIfam" id="TIGR02464">
    <property type="entry name" value="ribofla_fusion"/>
    <property type="match status" value="1"/>
</dbReference>
<accession>A0A1Y5NJG2</accession>
<name>A0A1Y5NJG2_9BACT</name>
<feature type="domain" description="NADAR" evidence="3">
    <location>
        <begin position="111"/>
        <end position="266"/>
    </location>
</feature>
<sequence length="286" mass="33161">MKNLLPPPWIKFPDISPFSIGWRMGASEDYKFKFNGWQKTLSQDERSEYQQLFAEPATWRGYWDERLGSDESALFINDEFVIDLWEREPRYDLKWLKKRYNAGKSDKFLLFWGHQKSANLSASCLSQWYGSSFCEDETKYICAEQYMMAKKAQCFGDDEALEQILSAKDPAQMKALGRQVRGFDAKVWDEIKFSVVLNASYLKFSQNAPLRDFLLQTGSKILVEASPVDKIWGIGLGASDENAQNPMKWRGQNLLGFALMRARDEIAKVYKNVHLCDTRELNLDHL</sequence>
<evidence type="ECO:0000313" key="5">
    <source>
        <dbReference type="Proteomes" id="UP000195893"/>
    </source>
</evidence>
<dbReference type="EMBL" id="NDYQ01000001">
    <property type="protein sequence ID" value="OUT19513.1"/>
    <property type="molecule type" value="Genomic_DNA"/>
</dbReference>